<dbReference type="AlphaFoldDB" id="A0A0F6W7W5"/>
<proteinExistence type="predicted"/>
<dbReference type="EMBL" id="CP011125">
    <property type="protein sequence ID" value="AKF09673.1"/>
    <property type="molecule type" value="Genomic_DNA"/>
</dbReference>
<evidence type="ECO:0000313" key="2">
    <source>
        <dbReference type="Proteomes" id="UP000034883"/>
    </source>
</evidence>
<protein>
    <submittedName>
        <fullName evidence="1">Uncharacterized protein</fullName>
    </submittedName>
</protein>
<reference evidence="1 2" key="1">
    <citation type="submission" date="2015-03" db="EMBL/GenBank/DDBJ databases">
        <title>Genome assembly of Sandaracinus amylolyticus DSM 53668.</title>
        <authorList>
            <person name="Sharma G."/>
            <person name="Subramanian S."/>
        </authorList>
    </citation>
    <scope>NUCLEOTIDE SEQUENCE [LARGE SCALE GENOMIC DNA]</scope>
    <source>
        <strain evidence="1 2">DSM 53668</strain>
    </source>
</reference>
<dbReference type="KEGG" id="samy:DB32_006822"/>
<dbReference type="Proteomes" id="UP000034883">
    <property type="component" value="Chromosome"/>
</dbReference>
<gene>
    <name evidence="1" type="ORF">DB32_006822</name>
</gene>
<name>A0A0F6W7W5_9BACT</name>
<accession>A0A0F6W7W5</accession>
<evidence type="ECO:0000313" key="1">
    <source>
        <dbReference type="EMBL" id="AKF09673.1"/>
    </source>
</evidence>
<keyword evidence="2" id="KW-1185">Reference proteome</keyword>
<organism evidence="1 2">
    <name type="scientific">Sandaracinus amylolyticus</name>
    <dbReference type="NCBI Taxonomy" id="927083"/>
    <lineage>
        <taxon>Bacteria</taxon>
        <taxon>Pseudomonadati</taxon>
        <taxon>Myxococcota</taxon>
        <taxon>Polyangia</taxon>
        <taxon>Polyangiales</taxon>
        <taxon>Sandaracinaceae</taxon>
        <taxon>Sandaracinus</taxon>
    </lineage>
</organism>
<sequence length="167" mass="17503">MSMLVLVLSGCGGAPSYAGWTEARAQVATGGERAANALALGALVFVDERASEPFAVLDADGRLHRRDCERVIAQDGSVRDAASEALVLQVTMAWEGDAHVVDADGALRFHVVDDRLMRADRTGAAAFDGDVMRFEGSGGIALRVEGADDAALRRTALLVVAALSMCE</sequence>